<keyword evidence="7" id="KW-0032">Aminotransferase</keyword>
<reference evidence="7" key="2">
    <citation type="submission" date="2020-06" db="EMBL/GenBank/DDBJ databases">
        <title>Whole Genome Sequence of Bradyrhizobium sp. Strain 323S2.</title>
        <authorList>
            <person name="Bromfield E.S.P."/>
        </authorList>
    </citation>
    <scope>NUCLEOTIDE SEQUENCE [LARGE SCALE GENOMIC DNA]</scope>
    <source>
        <strain evidence="7">323S2</strain>
    </source>
</reference>
<dbReference type="Proteomes" id="UP000564836">
    <property type="component" value="Plasmid pBb323S2a"/>
</dbReference>
<dbReference type="Pfam" id="PF01041">
    <property type="entry name" value="DegT_DnrJ_EryC1"/>
    <property type="match status" value="1"/>
</dbReference>
<reference evidence="8 9" key="1">
    <citation type="journal article" date="2017" name="Syst. Appl. Microbiol.">
        <title>Soybeans inoculated with root zone soils of Canadian native legumes harbour diverse and novel Bradyrhizobium spp. that possess agricultural potential.</title>
        <authorList>
            <person name="Bromfield E.S.P."/>
            <person name="Cloutier S."/>
            <person name="Tambong J.T."/>
            <person name="Tran Thi T.V."/>
        </authorList>
    </citation>
    <scope>NUCLEOTIDE SEQUENCE [LARGE SCALE GENOMIC DNA]</scope>
    <source>
        <strain evidence="8 9">323S2</strain>
    </source>
</reference>
<accession>A0A7Z0QLY4</accession>
<gene>
    <name evidence="8" type="ORF">G6321_00001250</name>
    <name evidence="7" type="ORF">G6321_54150</name>
</gene>
<organism evidence="7">
    <name type="scientific">Bradyrhizobium barranii subsp. barranii</name>
    <dbReference type="NCBI Taxonomy" id="2823807"/>
    <lineage>
        <taxon>Bacteria</taxon>
        <taxon>Pseudomonadati</taxon>
        <taxon>Pseudomonadota</taxon>
        <taxon>Alphaproteobacteria</taxon>
        <taxon>Hyphomicrobiales</taxon>
        <taxon>Nitrobacteraceae</taxon>
        <taxon>Bradyrhizobium</taxon>
        <taxon>Bradyrhizobium barranii</taxon>
    </lineage>
</organism>
<dbReference type="PANTHER" id="PTHR30244">
    <property type="entry name" value="TRANSAMINASE"/>
    <property type="match status" value="1"/>
</dbReference>
<dbReference type="EMBL" id="JACBFH010000004">
    <property type="protein sequence ID" value="NYY96846.1"/>
    <property type="molecule type" value="Genomic_DNA"/>
</dbReference>
<name>A0A7Z0QLY4_9BRAD</name>
<dbReference type="GO" id="GO:0030170">
    <property type="term" value="F:pyridoxal phosphate binding"/>
    <property type="evidence" value="ECO:0007669"/>
    <property type="project" value="UniProtKB-ARBA"/>
</dbReference>
<keyword evidence="7" id="KW-0808">Transferase</keyword>
<dbReference type="GO" id="GO:0000271">
    <property type="term" value="P:polysaccharide biosynthetic process"/>
    <property type="evidence" value="ECO:0007669"/>
    <property type="project" value="TreeGrafter"/>
</dbReference>
<reference evidence="8 9" key="3">
    <citation type="journal article" date="2022" name="Int. J. Syst. Evol. Microbiol.">
        <title>Strains of Bradyrhizobium barranii sp. nov. associated with legumes native to Canada are symbionts of soybeans and belong to different subspecies (subsp. barranii subsp. nov. and subsp. apii subsp. nov.) and symbiovars (sv. glycinearum and sv. septentrionale).</title>
        <authorList>
            <person name="Bromfield E.S.P."/>
            <person name="Cloutier S."/>
            <person name="Wasai-Hara S."/>
            <person name="Minamisawa K."/>
        </authorList>
    </citation>
    <scope>NUCLEOTIDE SEQUENCE [LARGE SCALE GENOMIC DNA]</scope>
    <source>
        <strain evidence="9">323S2</strain>
        <plasmid evidence="8 9">pBb323S2a</plasmid>
    </source>
</reference>
<keyword evidence="8" id="KW-0614">Plasmid</keyword>
<comment type="similarity">
    <text evidence="2 5">Belongs to the DegT/DnrJ/EryC1 family.</text>
</comment>
<protein>
    <submittedName>
        <fullName evidence="7">DegT/DnrJ/EryC1/StrS family aminotransferase</fullName>
    </submittedName>
</protein>
<dbReference type="PIRSF" id="PIRSF000390">
    <property type="entry name" value="PLP_StrS"/>
    <property type="match status" value="1"/>
</dbReference>
<dbReference type="RefSeq" id="WP_166354219.1">
    <property type="nucleotide sequence ID" value="NZ_CP049700.1"/>
</dbReference>
<dbReference type="InterPro" id="IPR015421">
    <property type="entry name" value="PyrdxlP-dep_Trfase_major"/>
</dbReference>
<dbReference type="InterPro" id="IPR015422">
    <property type="entry name" value="PyrdxlP-dep_Trfase_small"/>
</dbReference>
<dbReference type="EMBL" id="CP088278">
    <property type="protein sequence ID" value="UGX89739.1"/>
    <property type="molecule type" value="Genomic_DNA"/>
</dbReference>
<dbReference type="GO" id="GO:0008483">
    <property type="term" value="F:transaminase activity"/>
    <property type="evidence" value="ECO:0007669"/>
    <property type="project" value="UniProtKB-KW"/>
</dbReference>
<geneLocation type="plasmid" evidence="8 9">
    <name>pBb323S2a</name>
</geneLocation>
<dbReference type="PANTHER" id="PTHR30244:SF36">
    <property type="entry name" value="3-OXO-GLUCOSE-6-PHOSPHATE:GLUTAMATE AMINOTRANSFERASE"/>
    <property type="match status" value="1"/>
</dbReference>
<dbReference type="InterPro" id="IPR000653">
    <property type="entry name" value="DegT/StrS_aminotransferase"/>
</dbReference>
<evidence type="ECO:0000256" key="2">
    <source>
        <dbReference type="ARBA" id="ARBA00037999"/>
    </source>
</evidence>
<sequence>MHIPFVDLKAQYETLKDEIVEAIRGILDSAQFIGGEVVTSFERDFAAYCQVGYARGVASGTDALHLALRALGIRHGDEVITTAHTFIATAAAIVATGARPVFVDIDPDTYTIDPSMIERALTGRTRAIVPVHIFGQPADMGPIKEIARRHALYVVEDAAQAHGAEYQGVRTGALGDAACFSFYPAKNLGAYGDGGAVTTNSAAIAERIELLRDHGRTTHYSHAEIGFNSRLDALQAAVLQIKLRRLDQWNANRRRAAEWYAVELAESGIKTPFVRKGSTHIYHLYVIATNERDAMRNELDEAGVTTGIHYPLPLHLQPAFAHLGYRRGDLPCCEAIAARSLSLPMFPELARDQVRRIAAIARAAAERDGHKELQRKSTSSHAALRADGGKEWR</sequence>
<dbReference type="Gene3D" id="3.40.640.10">
    <property type="entry name" value="Type I PLP-dependent aspartate aminotransferase-like (Major domain)"/>
    <property type="match status" value="1"/>
</dbReference>
<evidence type="ECO:0000256" key="1">
    <source>
        <dbReference type="ARBA" id="ARBA00022898"/>
    </source>
</evidence>
<dbReference type="CDD" id="cd00616">
    <property type="entry name" value="AHBA_syn"/>
    <property type="match status" value="1"/>
</dbReference>
<dbReference type="AlphaFoldDB" id="A0A7Z0QLY4"/>
<feature type="modified residue" description="N6-(pyridoxal phosphate)lysine" evidence="4">
    <location>
        <position position="186"/>
    </location>
</feature>
<evidence type="ECO:0000313" key="8">
    <source>
        <dbReference type="EMBL" id="UGX89739.1"/>
    </source>
</evidence>
<dbReference type="FunFam" id="3.40.640.10:FF:000089">
    <property type="entry name" value="Aminotransferase, DegT/DnrJ/EryC1/StrS family"/>
    <property type="match status" value="1"/>
</dbReference>
<dbReference type="SUPFAM" id="SSF53383">
    <property type="entry name" value="PLP-dependent transferases"/>
    <property type="match status" value="1"/>
</dbReference>
<feature type="region of interest" description="Disordered" evidence="6">
    <location>
        <begin position="367"/>
        <end position="393"/>
    </location>
</feature>
<dbReference type="InterPro" id="IPR015424">
    <property type="entry name" value="PyrdxlP-dep_Trfase"/>
</dbReference>
<keyword evidence="1 4" id="KW-0663">Pyridoxal phosphate</keyword>
<dbReference type="Gene3D" id="3.90.1150.10">
    <property type="entry name" value="Aspartate Aminotransferase, domain 1"/>
    <property type="match status" value="1"/>
</dbReference>
<evidence type="ECO:0000256" key="3">
    <source>
        <dbReference type="PIRSR" id="PIRSR000390-1"/>
    </source>
</evidence>
<evidence type="ECO:0000313" key="9">
    <source>
        <dbReference type="Proteomes" id="UP000564836"/>
    </source>
</evidence>
<proteinExistence type="inferred from homology"/>
<evidence type="ECO:0000313" key="7">
    <source>
        <dbReference type="EMBL" id="NYY96846.1"/>
    </source>
</evidence>
<evidence type="ECO:0000256" key="6">
    <source>
        <dbReference type="SAM" id="MobiDB-lite"/>
    </source>
</evidence>
<feature type="active site" description="Proton acceptor" evidence="3">
    <location>
        <position position="186"/>
    </location>
</feature>
<evidence type="ECO:0000256" key="5">
    <source>
        <dbReference type="RuleBase" id="RU004508"/>
    </source>
</evidence>
<evidence type="ECO:0000256" key="4">
    <source>
        <dbReference type="PIRSR" id="PIRSR000390-2"/>
    </source>
</evidence>